<evidence type="ECO:0000313" key="2">
    <source>
        <dbReference type="EMBL" id="GHI53363.1"/>
    </source>
</evidence>
<gene>
    <name evidence="2" type="ORF">Srubr_32090</name>
</gene>
<keyword evidence="3" id="KW-1185">Reference proteome</keyword>
<reference evidence="3" key="1">
    <citation type="submission" date="2023-07" db="EMBL/GenBank/DDBJ databases">
        <title>Whole genome shotgun sequence of Streptomyces achromogenes subsp. rubradiris NBRC 14000.</title>
        <authorList>
            <person name="Komaki H."/>
            <person name="Tamura T."/>
        </authorList>
    </citation>
    <scope>NUCLEOTIDE SEQUENCE [LARGE SCALE GENOMIC DNA]</scope>
    <source>
        <strain evidence="3">NBRC 14000</strain>
    </source>
</reference>
<organism evidence="2 3">
    <name type="scientific">Streptomyces rubradiris</name>
    <name type="common">Streptomyces achromogenes subsp. rubradiris</name>
    <dbReference type="NCBI Taxonomy" id="285531"/>
    <lineage>
        <taxon>Bacteria</taxon>
        <taxon>Bacillati</taxon>
        <taxon>Actinomycetota</taxon>
        <taxon>Actinomycetes</taxon>
        <taxon>Kitasatosporales</taxon>
        <taxon>Streptomycetaceae</taxon>
        <taxon>Streptomyces</taxon>
    </lineage>
</organism>
<evidence type="ECO:0000256" key="1">
    <source>
        <dbReference type="SAM" id="MobiDB-lite"/>
    </source>
</evidence>
<dbReference type="Gene3D" id="3.90.1150.10">
    <property type="entry name" value="Aspartate Aminotransferase, domain 1"/>
    <property type="match status" value="1"/>
</dbReference>
<name>A0ABQ3RBY8_STRRR</name>
<sequence length="96" mass="10116">MERDVALARRLGAGIEALPGLSLLAPVRLNVVCFTLAADPSEERVARLARVVAASGEAFVTPTVYDGVPGPRAAFSNWRTTEADTDRVPRAPAASL</sequence>
<evidence type="ECO:0000313" key="3">
    <source>
        <dbReference type="Proteomes" id="UP000646738"/>
    </source>
</evidence>
<proteinExistence type="predicted"/>
<dbReference type="EMBL" id="BNEA01000015">
    <property type="protein sequence ID" value="GHI53363.1"/>
    <property type="molecule type" value="Genomic_DNA"/>
</dbReference>
<dbReference type="SUPFAM" id="SSF53383">
    <property type="entry name" value="PLP-dependent transferases"/>
    <property type="match status" value="1"/>
</dbReference>
<protein>
    <submittedName>
        <fullName evidence="2">Uncharacterized protein</fullName>
    </submittedName>
</protein>
<feature type="region of interest" description="Disordered" evidence="1">
    <location>
        <begin position="75"/>
        <end position="96"/>
    </location>
</feature>
<dbReference type="Proteomes" id="UP000646738">
    <property type="component" value="Unassembled WGS sequence"/>
</dbReference>
<comment type="caution">
    <text evidence="2">The sequence shown here is derived from an EMBL/GenBank/DDBJ whole genome shotgun (WGS) entry which is preliminary data.</text>
</comment>
<dbReference type="InterPro" id="IPR015422">
    <property type="entry name" value="PyrdxlP-dep_Trfase_small"/>
</dbReference>
<accession>A0ABQ3RBY8</accession>
<dbReference type="InterPro" id="IPR015424">
    <property type="entry name" value="PyrdxlP-dep_Trfase"/>
</dbReference>